<dbReference type="InterPro" id="IPR000182">
    <property type="entry name" value="GNAT_dom"/>
</dbReference>
<evidence type="ECO:0000313" key="5">
    <source>
        <dbReference type="Proteomes" id="UP000185628"/>
    </source>
</evidence>
<keyword evidence="5" id="KW-1185">Reference proteome</keyword>
<keyword evidence="2" id="KW-0012">Acyltransferase</keyword>
<dbReference type="Pfam" id="PF13312">
    <property type="entry name" value="DUF4081"/>
    <property type="match status" value="1"/>
</dbReference>
<dbReference type="Pfam" id="PF00583">
    <property type="entry name" value="Acetyltransf_1"/>
    <property type="match status" value="1"/>
</dbReference>
<dbReference type="RefSeq" id="WP_073715366.1">
    <property type="nucleotide sequence ID" value="NZ_MQVR01000001.1"/>
</dbReference>
<comment type="caution">
    <text evidence="4">The sequence shown here is derived from an EMBL/GenBank/DDBJ whole genome shotgun (WGS) entry which is preliminary data.</text>
</comment>
<keyword evidence="1" id="KW-0808">Transferase</keyword>
<dbReference type="InterPro" id="IPR050832">
    <property type="entry name" value="Bact_Acetyltransf"/>
</dbReference>
<evidence type="ECO:0000259" key="3">
    <source>
        <dbReference type="PROSITE" id="PS51186"/>
    </source>
</evidence>
<proteinExistence type="predicted"/>
<dbReference type="PANTHER" id="PTHR43877:SF2">
    <property type="entry name" value="AMINOALKYLPHOSPHONATE N-ACETYLTRANSFERASE-RELATED"/>
    <property type="match status" value="1"/>
</dbReference>
<dbReference type="EMBL" id="MQVR01000001">
    <property type="protein sequence ID" value="OKL55140.1"/>
    <property type="molecule type" value="Genomic_DNA"/>
</dbReference>
<dbReference type="OrthoDB" id="5241264at2"/>
<name>A0A1Q5Q691_9ACTO</name>
<dbReference type="InterPro" id="IPR025289">
    <property type="entry name" value="DUF4081"/>
</dbReference>
<sequence length="298" mass="32646">MFSRALGRVARRSGATGIRRISAEDVSLRRAVVDLCEQDPIVSVMVRRQVDELGRRHAAYGELYARIISTPDGPVADAALWTGANLIPLGAPDAIEEFAALAAKRGRRCSSIVGEVDLVRDLWDRLKPMWTAQRDERFDQHVLVQTDTPSVASEPGVRIATDADAARIIPAAIAMYTEEVGYDPRRFGSGYENHIRSQISAGRTFVMTEGEGEDAPVLFTAEVGVLAGGVAQIHGVWVDPERRGHGLGTRAMARVCELTKELHAPTVSLYVNAYNTPAMRVYHNCGFTQHCTFATILF</sequence>
<reference evidence="5" key="1">
    <citation type="submission" date="2016-12" db="EMBL/GenBank/DDBJ databases">
        <authorList>
            <person name="Meng X."/>
        </authorList>
    </citation>
    <scope>NUCLEOTIDE SEQUENCE [LARGE SCALE GENOMIC DNA]</scope>
    <source>
        <strain evidence="5">DSM 19116</strain>
    </source>
</reference>
<organism evidence="4 5">
    <name type="scientific">Bowdeniella nasicola</name>
    <dbReference type="NCBI Taxonomy" id="208480"/>
    <lineage>
        <taxon>Bacteria</taxon>
        <taxon>Bacillati</taxon>
        <taxon>Actinomycetota</taxon>
        <taxon>Actinomycetes</taxon>
        <taxon>Actinomycetales</taxon>
        <taxon>Actinomycetaceae</taxon>
        <taxon>Bowdeniella</taxon>
    </lineage>
</organism>
<evidence type="ECO:0000256" key="1">
    <source>
        <dbReference type="ARBA" id="ARBA00022679"/>
    </source>
</evidence>
<dbReference type="PROSITE" id="PS51186">
    <property type="entry name" value="GNAT"/>
    <property type="match status" value="1"/>
</dbReference>
<dbReference type="AlphaFoldDB" id="A0A1Q5Q691"/>
<gene>
    <name evidence="4" type="ORF">BSZ39_00090</name>
</gene>
<evidence type="ECO:0000313" key="4">
    <source>
        <dbReference type="EMBL" id="OKL55140.1"/>
    </source>
</evidence>
<dbReference type="InterPro" id="IPR016181">
    <property type="entry name" value="Acyl_CoA_acyltransferase"/>
</dbReference>
<protein>
    <recommendedName>
        <fullName evidence="3">N-acetyltransferase domain-containing protein</fullName>
    </recommendedName>
</protein>
<evidence type="ECO:0000256" key="2">
    <source>
        <dbReference type="ARBA" id="ARBA00023315"/>
    </source>
</evidence>
<dbReference type="Gene3D" id="3.40.630.30">
    <property type="match status" value="1"/>
</dbReference>
<feature type="domain" description="N-acetyltransferase" evidence="3">
    <location>
        <begin position="155"/>
        <end position="298"/>
    </location>
</feature>
<dbReference type="SUPFAM" id="SSF55729">
    <property type="entry name" value="Acyl-CoA N-acyltransferases (Nat)"/>
    <property type="match status" value="1"/>
</dbReference>
<dbReference type="Proteomes" id="UP000185628">
    <property type="component" value="Unassembled WGS sequence"/>
</dbReference>
<accession>A0A1Q5Q691</accession>
<dbReference type="GO" id="GO:0016747">
    <property type="term" value="F:acyltransferase activity, transferring groups other than amino-acyl groups"/>
    <property type="evidence" value="ECO:0007669"/>
    <property type="project" value="InterPro"/>
</dbReference>
<dbReference type="PANTHER" id="PTHR43877">
    <property type="entry name" value="AMINOALKYLPHOSPHONATE N-ACETYLTRANSFERASE-RELATED-RELATED"/>
    <property type="match status" value="1"/>
</dbReference>
<dbReference type="CDD" id="cd04301">
    <property type="entry name" value="NAT_SF"/>
    <property type="match status" value="1"/>
</dbReference>